<evidence type="ECO:0000256" key="1">
    <source>
        <dbReference type="ARBA" id="ARBA00022553"/>
    </source>
</evidence>
<evidence type="ECO:0000313" key="4">
    <source>
        <dbReference type="EMBL" id="HHE75779.1"/>
    </source>
</evidence>
<dbReference type="EMBL" id="DRTM01000106">
    <property type="protein sequence ID" value="HHE75779.1"/>
    <property type="molecule type" value="Genomic_DNA"/>
</dbReference>
<dbReference type="InterPro" id="IPR050595">
    <property type="entry name" value="Bact_response_regulator"/>
</dbReference>
<dbReference type="GO" id="GO:0000160">
    <property type="term" value="P:phosphorelay signal transduction system"/>
    <property type="evidence" value="ECO:0007669"/>
    <property type="project" value="InterPro"/>
</dbReference>
<evidence type="ECO:0000256" key="2">
    <source>
        <dbReference type="PROSITE-ProRule" id="PRU00169"/>
    </source>
</evidence>
<dbReference type="InterPro" id="IPR001789">
    <property type="entry name" value="Sig_transdc_resp-reg_receiver"/>
</dbReference>
<comment type="caution">
    <text evidence="4">The sequence shown here is derived from an EMBL/GenBank/DDBJ whole genome shotgun (WGS) entry which is preliminary data.</text>
</comment>
<dbReference type="Pfam" id="PF00072">
    <property type="entry name" value="Response_reg"/>
    <property type="match status" value="1"/>
</dbReference>
<dbReference type="SUPFAM" id="SSF52172">
    <property type="entry name" value="CheY-like"/>
    <property type="match status" value="1"/>
</dbReference>
<keyword evidence="1 2" id="KW-0597">Phosphoprotein</keyword>
<dbReference type="PANTHER" id="PTHR44591">
    <property type="entry name" value="STRESS RESPONSE REGULATOR PROTEIN 1"/>
    <property type="match status" value="1"/>
</dbReference>
<dbReference type="Proteomes" id="UP000886130">
    <property type="component" value="Unassembled WGS sequence"/>
</dbReference>
<organism evidence="4">
    <name type="scientific">Candidatus Aciduliprofundum boonei</name>
    <dbReference type="NCBI Taxonomy" id="379547"/>
    <lineage>
        <taxon>Archaea</taxon>
        <taxon>Methanobacteriati</taxon>
        <taxon>Thermoplasmatota</taxon>
        <taxon>DHVE2 group</taxon>
        <taxon>Candidatus Aciduliprofundum</taxon>
    </lineage>
</organism>
<accession>A0A7J3T976</accession>
<gene>
    <name evidence="4" type="ORF">ENL31_01455</name>
</gene>
<dbReference type="SMART" id="SM00448">
    <property type="entry name" value="REC"/>
    <property type="match status" value="1"/>
</dbReference>
<dbReference type="Gene3D" id="3.40.50.2300">
    <property type="match status" value="1"/>
</dbReference>
<sequence>MRVIVVEDSRSMVGLIKDILKRKKEISQVDVFYDGDSALKKIREEKYDFYILDYELPGVDGVTLAKEAEKKVGKERILIISAFEDFKHDRYNVLHKPFQIGELLKYLEL</sequence>
<evidence type="ECO:0000259" key="3">
    <source>
        <dbReference type="PROSITE" id="PS50110"/>
    </source>
</evidence>
<reference evidence="4" key="1">
    <citation type="journal article" date="2020" name="mSystems">
        <title>Genome- and Community-Level Interaction Insights into Carbon Utilization and Element Cycling Functions of Hydrothermarchaeota in Hydrothermal Sediment.</title>
        <authorList>
            <person name="Zhou Z."/>
            <person name="Liu Y."/>
            <person name="Xu W."/>
            <person name="Pan J."/>
            <person name="Luo Z.H."/>
            <person name="Li M."/>
        </authorList>
    </citation>
    <scope>NUCLEOTIDE SEQUENCE [LARGE SCALE GENOMIC DNA]</scope>
    <source>
        <strain evidence="4">HyVt-85</strain>
    </source>
</reference>
<name>A0A7J3T976_9ARCH</name>
<protein>
    <submittedName>
        <fullName evidence="4">Response regulator</fullName>
    </submittedName>
</protein>
<dbReference type="AlphaFoldDB" id="A0A7J3T976"/>
<dbReference type="InterPro" id="IPR011006">
    <property type="entry name" value="CheY-like_superfamily"/>
</dbReference>
<feature type="modified residue" description="4-aspartylphosphate" evidence="2">
    <location>
        <position position="53"/>
    </location>
</feature>
<feature type="domain" description="Response regulatory" evidence="3">
    <location>
        <begin position="2"/>
        <end position="109"/>
    </location>
</feature>
<dbReference type="PANTHER" id="PTHR44591:SF21">
    <property type="entry name" value="TWO-COMPONENT RESPONSE REGULATOR"/>
    <property type="match status" value="1"/>
</dbReference>
<dbReference type="CDD" id="cd00156">
    <property type="entry name" value="REC"/>
    <property type="match status" value="1"/>
</dbReference>
<dbReference type="PROSITE" id="PS50110">
    <property type="entry name" value="RESPONSE_REGULATORY"/>
    <property type="match status" value="1"/>
</dbReference>
<proteinExistence type="predicted"/>